<accession>A0ABR3FQ51</accession>
<proteinExistence type="predicted"/>
<evidence type="ECO:0000313" key="2">
    <source>
        <dbReference type="Proteomes" id="UP001465976"/>
    </source>
</evidence>
<name>A0ABR3FQ51_9AGAR</name>
<dbReference type="Proteomes" id="UP001465976">
    <property type="component" value="Unassembled WGS sequence"/>
</dbReference>
<gene>
    <name evidence="1" type="ORF">V5O48_004599</name>
</gene>
<dbReference type="EMBL" id="JBAHYK010000160">
    <property type="protein sequence ID" value="KAL0577382.1"/>
    <property type="molecule type" value="Genomic_DNA"/>
</dbReference>
<evidence type="ECO:0000313" key="1">
    <source>
        <dbReference type="EMBL" id="KAL0577382.1"/>
    </source>
</evidence>
<comment type="caution">
    <text evidence="1">The sequence shown here is derived from an EMBL/GenBank/DDBJ whole genome shotgun (WGS) entry which is preliminary data.</text>
</comment>
<keyword evidence="2" id="KW-1185">Reference proteome</keyword>
<reference evidence="1 2" key="1">
    <citation type="submission" date="2024-02" db="EMBL/GenBank/DDBJ databases">
        <title>A draft genome for the cacao thread blight pathogen Marasmius crinis-equi.</title>
        <authorList>
            <person name="Cohen S.P."/>
            <person name="Baruah I.K."/>
            <person name="Amoako-Attah I."/>
            <person name="Bukari Y."/>
            <person name="Meinhardt L.W."/>
            <person name="Bailey B.A."/>
        </authorList>
    </citation>
    <scope>NUCLEOTIDE SEQUENCE [LARGE SCALE GENOMIC DNA]</scope>
    <source>
        <strain evidence="1 2">GH-76</strain>
    </source>
</reference>
<protein>
    <submittedName>
        <fullName evidence="1">Uncharacterized protein</fullName>
    </submittedName>
</protein>
<sequence>MSSSPSKRPRRKKTAPLVIPDDIIFAICALAIRSDRFGTPTSVLLVKSSVTPMLYSALYEEITIFEQKSLSTLISTLTIYPRRAKYVRSLFIRVGVLSSTPFHTSDRIPLDVYTKTRQAPLKSDDLARVVGLIKDCSSSLTRLVVEGQPRHELRYFFITCPFPELEELQIPGTALLPPSSWIVAHVPYTLHAAWKRSRLFPRLQRLHLVYFRDQTHTWGLQYIDLTTIPSLNQAHISFCDFLTHEVVYNASHVDLGNVECVVVEHENGDYVSFDDADVQVARLEHRVLFLSSQPAFGDRAWVYVPSEDDDFWRTPLARCQARAVLENVDIENLE</sequence>
<organism evidence="1 2">
    <name type="scientific">Marasmius crinis-equi</name>
    <dbReference type="NCBI Taxonomy" id="585013"/>
    <lineage>
        <taxon>Eukaryota</taxon>
        <taxon>Fungi</taxon>
        <taxon>Dikarya</taxon>
        <taxon>Basidiomycota</taxon>
        <taxon>Agaricomycotina</taxon>
        <taxon>Agaricomycetes</taxon>
        <taxon>Agaricomycetidae</taxon>
        <taxon>Agaricales</taxon>
        <taxon>Marasmiineae</taxon>
        <taxon>Marasmiaceae</taxon>
        <taxon>Marasmius</taxon>
    </lineage>
</organism>